<feature type="domain" description="HTH arsR-type" evidence="2">
    <location>
        <begin position="13"/>
        <end position="91"/>
    </location>
</feature>
<dbReference type="AlphaFoldDB" id="A0A917B6R3"/>
<dbReference type="InterPro" id="IPR036390">
    <property type="entry name" value="WH_DNA-bd_sf"/>
</dbReference>
<evidence type="ECO:0000259" key="2">
    <source>
        <dbReference type="SMART" id="SM00418"/>
    </source>
</evidence>
<proteinExistence type="predicted"/>
<comment type="caution">
    <text evidence="3">The sequence shown here is derived from an EMBL/GenBank/DDBJ whole genome shotgun (WGS) entry which is preliminary data.</text>
</comment>
<evidence type="ECO:0000313" key="4">
    <source>
        <dbReference type="Proteomes" id="UP000660110"/>
    </source>
</evidence>
<dbReference type="GO" id="GO:0003677">
    <property type="term" value="F:DNA binding"/>
    <property type="evidence" value="ECO:0007669"/>
    <property type="project" value="UniProtKB-KW"/>
</dbReference>
<evidence type="ECO:0000256" key="1">
    <source>
        <dbReference type="ARBA" id="ARBA00023125"/>
    </source>
</evidence>
<dbReference type="InterPro" id="IPR011991">
    <property type="entry name" value="ArsR-like_HTH"/>
</dbReference>
<dbReference type="Gene3D" id="1.10.10.10">
    <property type="entry name" value="Winged helix-like DNA-binding domain superfamily/Winged helix DNA-binding domain"/>
    <property type="match status" value="1"/>
</dbReference>
<dbReference type="RefSeq" id="WP_188377500.1">
    <property type="nucleotide sequence ID" value="NZ_BMEL01000002.1"/>
</dbReference>
<name>A0A917B6R3_HALAA</name>
<keyword evidence="1" id="KW-0238">DNA-binding</keyword>
<dbReference type="Proteomes" id="UP000660110">
    <property type="component" value="Unassembled WGS sequence"/>
</dbReference>
<evidence type="ECO:0000313" key="3">
    <source>
        <dbReference type="EMBL" id="GGF22538.1"/>
    </source>
</evidence>
<dbReference type="InterPro" id="IPR001845">
    <property type="entry name" value="HTH_ArsR_DNA-bd_dom"/>
</dbReference>
<sequence length="302" mass="34232">MRTLELSLKEAIEVCKALGNDHRMDILKLLSEGPKNVNDLSASLEIPFSSTATNVNKLEDANLISTEKVPGRGSQKVSSKKFDRIIINLRNKEEPIPNLFRYELPVGEFVNCKVEPTCGLLSENGIIHVEDEPRSFYEPERKNAQLIWFRSGYIDYHFPNRIPDEVTVEELNFSAELCSEATYYKNDWPSDISCVINDIDIGYWTSPGDFGGVRGNLTPYWWGTNNTQYGVLKNWKVNQEGTFVDGEKVSNVTIEELNLQNNPYISIRLEAKKEAVNSGGLNVFGSKFGNYDQDLVLEISYK</sequence>
<dbReference type="Pfam" id="PF01022">
    <property type="entry name" value="HTH_5"/>
    <property type="match status" value="1"/>
</dbReference>
<dbReference type="SMART" id="SM00418">
    <property type="entry name" value="HTH_ARSR"/>
    <property type="match status" value="1"/>
</dbReference>
<gene>
    <name evidence="3" type="ORF">GCM10010954_21700</name>
</gene>
<accession>A0A917B6R3</accession>
<dbReference type="EMBL" id="BMEL01000002">
    <property type="protein sequence ID" value="GGF22538.1"/>
    <property type="molecule type" value="Genomic_DNA"/>
</dbReference>
<dbReference type="CDD" id="cd00090">
    <property type="entry name" value="HTH_ARSR"/>
    <property type="match status" value="1"/>
</dbReference>
<reference evidence="3" key="1">
    <citation type="journal article" date="2014" name="Int. J. Syst. Evol. Microbiol.">
        <title>Complete genome sequence of Corynebacterium casei LMG S-19264T (=DSM 44701T), isolated from a smear-ripened cheese.</title>
        <authorList>
            <consortium name="US DOE Joint Genome Institute (JGI-PGF)"/>
            <person name="Walter F."/>
            <person name="Albersmeier A."/>
            <person name="Kalinowski J."/>
            <person name="Ruckert C."/>
        </authorList>
    </citation>
    <scope>NUCLEOTIDE SEQUENCE</scope>
    <source>
        <strain evidence="3">CGMCC 1.12153</strain>
    </source>
</reference>
<dbReference type="GO" id="GO:0003700">
    <property type="term" value="F:DNA-binding transcription factor activity"/>
    <property type="evidence" value="ECO:0007669"/>
    <property type="project" value="InterPro"/>
</dbReference>
<reference evidence="3" key="2">
    <citation type="submission" date="2020-09" db="EMBL/GenBank/DDBJ databases">
        <authorList>
            <person name="Sun Q."/>
            <person name="Zhou Y."/>
        </authorList>
    </citation>
    <scope>NUCLEOTIDE SEQUENCE</scope>
    <source>
        <strain evidence="3">CGMCC 1.12153</strain>
    </source>
</reference>
<organism evidence="3 4">
    <name type="scientific">Halobacillus andaensis</name>
    <dbReference type="NCBI Taxonomy" id="1176239"/>
    <lineage>
        <taxon>Bacteria</taxon>
        <taxon>Bacillati</taxon>
        <taxon>Bacillota</taxon>
        <taxon>Bacilli</taxon>
        <taxon>Bacillales</taxon>
        <taxon>Bacillaceae</taxon>
        <taxon>Halobacillus</taxon>
    </lineage>
</organism>
<keyword evidence="4" id="KW-1185">Reference proteome</keyword>
<dbReference type="SUPFAM" id="SSF46785">
    <property type="entry name" value="Winged helix' DNA-binding domain"/>
    <property type="match status" value="1"/>
</dbReference>
<dbReference type="InterPro" id="IPR036388">
    <property type="entry name" value="WH-like_DNA-bd_sf"/>
</dbReference>
<protein>
    <submittedName>
        <fullName evidence="3">Transcriptional regulator</fullName>
    </submittedName>
</protein>